<comment type="similarity">
    <text evidence="1 2">Belongs to the phD/YefM antitoxin family.</text>
</comment>
<proteinExistence type="inferred from homology"/>
<accession>A0A2A9DZ37</accession>
<gene>
    <name evidence="3" type="ORF">ATJ78_2845</name>
</gene>
<keyword evidence="4" id="KW-1185">Reference proteome</keyword>
<reference evidence="3 4" key="1">
    <citation type="submission" date="2017-10" db="EMBL/GenBank/DDBJ databases">
        <title>Sequencing the genomes of 1000 actinobacteria strains.</title>
        <authorList>
            <person name="Klenk H.-P."/>
        </authorList>
    </citation>
    <scope>NUCLEOTIDE SEQUENCE [LARGE SCALE GENOMIC DNA]</scope>
    <source>
        <strain evidence="3 4">DSM 21798</strain>
    </source>
</reference>
<protein>
    <recommendedName>
        <fullName evidence="2">Antitoxin</fullName>
    </recommendedName>
</protein>
<dbReference type="NCBIfam" id="TIGR01552">
    <property type="entry name" value="phd_fam"/>
    <property type="match status" value="1"/>
</dbReference>
<evidence type="ECO:0000313" key="3">
    <source>
        <dbReference type="EMBL" id="PFG31863.1"/>
    </source>
</evidence>
<dbReference type="InterPro" id="IPR036165">
    <property type="entry name" value="YefM-like_sf"/>
</dbReference>
<sequence>MVTMSAREFNQSVAAAQRHAADGPVVVTRRGEPAFVLLHIDDYRRLTDATHQGSLSERLAPSDGADLNDVEFERDAESWRPVIEF</sequence>
<name>A0A2A9DZ37_9MICO</name>
<evidence type="ECO:0000256" key="2">
    <source>
        <dbReference type="RuleBase" id="RU362080"/>
    </source>
</evidence>
<organism evidence="3 4">
    <name type="scientific">Paramicrobacterium agarici</name>
    <dbReference type="NCBI Taxonomy" id="630514"/>
    <lineage>
        <taxon>Bacteria</taxon>
        <taxon>Bacillati</taxon>
        <taxon>Actinomycetota</taxon>
        <taxon>Actinomycetes</taxon>
        <taxon>Micrococcales</taxon>
        <taxon>Microbacteriaceae</taxon>
        <taxon>Paramicrobacterium</taxon>
    </lineage>
</organism>
<dbReference type="SUPFAM" id="SSF143120">
    <property type="entry name" value="YefM-like"/>
    <property type="match status" value="1"/>
</dbReference>
<evidence type="ECO:0000256" key="1">
    <source>
        <dbReference type="ARBA" id="ARBA00009981"/>
    </source>
</evidence>
<comment type="function">
    <text evidence="2">Antitoxin component of a type II toxin-antitoxin (TA) system.</text>
</comment>
<evidence type="ECO:0000313" key="4">
    <source>
        <dbReference type="Proteomes" id="UP000221369"/>
    </source>
</evidence>
<dbReference type="AlphaFoldDB" id="A0A2A9DZ37"/>
<comment type="caution">
    <text evidence="3">The sequence shown here is derived from an EMBL/GenBank/DDBJ whole genome shotgun (WGS) entry which is preliminary data.</text>
</comment>
<dbReference type="Proteomes" id="UP000221369">
    <property type="component" value="Unassembled WGS sequence"/>
</dbReference>
<dbReference type="InterPro" id="IPR006442">
    <property type="entry name" value="Antitoxin_Phd/YefM"/>
</dbReference>
<dbReference type="EMBL" id="PDJE01000001">
    <property type="protein sequence ID" value="PFG31863.1"/>
    <property type="molecule type" value="Genomic_DNA"/>
</dbReference>
<dbReference type="Gene3D" id="3.40.1620.10">
    <property type="entry name" value="YefM-like domain"/>
    <property type="match status" value="1"/>
</dbReference>
<dbReference type="Pfam" id="PF02604">
    <property type="entry name" value="PhdYeFM_antitox"/>
    <property type="match status" value="1"/>
</dbReference>